<organism evidence="2 3">
    <name type="scientific">Didymodactylos carnosus</name>
    <dbReference type="NCBI Taxonomy" id="1234261"/>
    <lineage>
        <taxon>Eukaryota</taxon>
        <taxon>Metazoa</taxon>
        <taxon>Spiralia</taxon>
        <taxon>Gnathifera</taxon>
        <taxon>Rotifera</taxon>
        <taxon>Eurotatoria</taxon>
        <taxon>Bdelloidea</taxon>
        <taxon>Philodinida</taxon>
        <taxon>Philodinidae</taxon>
        <taxon>Didymodactylos</taxon>
    </lineage>
</organism>
<dbReference type="EMBL" id="CAJOBA010090813">
    <property type="protein sequence ID" value="CAF4483706.1"/>
    <property type="molecule type" value="Genomic_DNA"/>
</dbReference>
<protein>
    <submittedName>
        <fullName evidence="2">Uncharacterized protein</fullName>
    </submittedName>
</protein>
<gene>
    <name evidence="2" type="ORF">TMI583_LOCUS47262</name>
</gene>
<accession>A0A8S2X7Z1</accession>
<proteinExistence type="predicted"/>
<reference evidence="2" key="1">
    <citation type="submission" date="2021-02" db="EMBL/GenBank/DDBJ databases">
        <authorList>
            <person name="Nowell W R."/>
        </authorList>
    </citation>
    <scope>NUCLEOTIDE SEQUENCE</scope>
</reference>
<name>A0A8S2X7Z1_9BILA</name>
<dbReference type="AlphaFoldDB" id="A0A8S2X7Z1"/>
<sequence length="160" mass="18183">MTTANDRKPTSVPDQLSKTKSRACDESGYSSLSEPTNSERSSVNSVNKQKNKTSNRTLRTSVSFFLKKRQSSLSNENLPQQQQISSNGKKQLNINRNNRTLLTLSPAIDEEDNNTIHYNDDENIVAEYIDQTAKKPKLTIGKRFQTLRRSFVSNKRCIVE</sequence>
<evidence type="ECO:0000313" key="2">
    <source>
        <dbReference type="EMBL" id="CAF4483706.1"/>
    </source>
</evidence>
<feature type="compositionally biased region" description="Polar residues" evidence="1">
    <location>
        <begin position="28"/>
        <end position="61"/>
    </location>
</feature>
<feature type="region of interest" description="Disordered" evidence="1">
    <location>
        <begin position="1"/>
        <end position="61"/>
    </location>
</feature>
<evidence type="ECO:0000313" key="3">
    <source>
        <dbReference type="Proteomes" id="UP000682733"/>
    </source>
</evidence>
<evidence type="ECO:0000256" key="1">
    <source>
        <dbReference type="SAM" id="MobiDB-lite"/>
    </source>
</evidence>
<comment type="caution">
    <text evidence="2">The sequence shown here is derived from an EMBL/GenBank/DDBJ whole genome shotgun (WGS) entry which is preliminary data.</text>
</comment>
<dbReference type="Proteomes" id="UP000682733">
    <property type="component" value="Unassembled WGS sequence"/>
</dbReference>